<reference evidence="4 5" key="1">
    <citation type="submission" date="2023-08" db="EMBL/GenBank/DDBJ databases">
        <title>genomic of DY56.</title>
        <authorList>
            <person name="Wang Y."/>
        </authorList>
    </citation>
    <scope>NUCLEOTIDE SEQUENCE [LARGE SCALE GENOMIC DNA]</scope>
    <source>
        <strain evidence="4 5">DY56-A-20</strain>
    </source>
</reference>
<dbReference type="EMBL" id="JAVAIL010000004">
    <property type="protein sequence ID" value="MDP4540433.1"/>
    <property type="molecule type" value="Genomic_DNA"/>
</dbReference>
<evidence type="ECO:0000256" key="2">
    <source>
        <dbReference type="PROSITE-ProRule" id="PRU00703"/>
    </source>
</evidence>
<evidence type="ECO:0000313" key="5">
    <source>
        <dbReference type="Proteomes" id="UP001235664"/>
    </source>
</evidence>
<dbReference type="PANTHER" id="PTHR43080:SF2">
    <property type="entry name" value="CBS DOMAIN-CONTAINING PROTEIN"/>
    <property type="match status" value="1"/>
</dbReference>
<comment type="caution">
    <text evidence="4">The sequence shown here is derived from an EMBL/GenBank/DDBJ whole genome shotgun (WGS) entry which is preliminary data.</text>
</comment>
<dbReference type="Pfam" id="PF00571">
    <property type="entry name" value="CBS"/>
    <property type="match status" value="2"/>
</dbReference>
<dbReference type="PROSITE" id="PS51371">
    <property type="entry name" value="CBS"/>
    <property type="match status" value="2"/>
</dbReference>
<dbReference type="InterPro" id="IPR051257">
    <property type="entry name" value="Diverse_CBS-Domain"/>
</dbReference>
<keyword evidence="5" id="KW-1185">Reference proteome</keyword>
<feature type="domain" description="CBS" evidence="3">
    <location>
        <begin position="72"/>
        <end position="130"/>
    </location>
</feature>
<dbReference type="SUPFAM" id="SSF54631">
    <property type="entry name" value="CBS-domain pair"/>
    <property type="match status" value="1"/>
</dbReference>
<dbReference type="InterPro" id="IPR000644">
    <property type="entry name" value="CBS_dom"/>
</dbReference>
<feature type="domain" description="CBS" evidence="3">
    <location>
        <begin position="7"/>
        <end position="66"/>
    </location>
</feature>
<dbReference type="RefSeq" id="WP_215227872.1">
    <property type="nucleotide sequence ID" value="NZ_JAVAIL010000004.1"/>
</dbReference>
<dbReference type="Proteomes" id="UP001235664">
    <property type="component" value="Unassembled WGS sequence"/>
</dbReference>
<evidence type="ECO:0000259" key="3">
    <source>
        <dbReference type="PROSITE" id="PS51371"/>
    </source>
</evidence>
<dbReference type="CDD" id="cd04622">
    <property type="entry name" value="CBS_pair_HRP1_like"/>
    <property type="match status" value="1"/>
</dbReference>
<dbReference type="PANTHER" id="PTHR43080">
    <property type="entry name" value="CBS DOMAIN-CONTAINING PROTEIN CBSX3, MITOCHONDRIAL"/>
    <property type="match status" value="1"/>
</dbReference>
<gene>
    <name evidence="4" type="ORF">Q9K01_12415</name>
</gene>
<accession>A0ABT9HAV0</accession>
<protein>
    <submittedName>
        <fullName evidence="4">CBS domain-containing protein</fullName>
    </submittedName>
</protein>
<proteinExistence type="predicted"/>
<dbReference type="SMART" id="SM00116">
    <property type="entry name" value="CBS"/>
    <property type="match status" value="2"/>
</dbReference>
<sequence length="147" mass="15439">MEARNLMTADPACCSPSDTVKDAAGLMVDNDCGEIPVVDESGGLVGVVTDRDIACRCVAKGKSADTPVEEVMSSSLVTVTPDTSIEECCKKMEDNQVRRLPVVDDEGKCCGIVSQADIALHADKKETGDLVREVSESTEEPAAVGCC</sequence>
<evidence type="ECO:0000256" key="1">
    <source>
        <dbReference type="ARBA" id="ARBA00023122"/>
    </source>
</evidence>
<dbReference type="InterPro" id="IPR046342">
    <property type="entry name" value="CBS_dom_sf"/>
</dbReference>
<dbReference type="Gene3D" id="3.10.580.10">
    <property type="entry name" value="CBS-domain"/>
    <property type="match status" value="1"/>
</dbReference>
<name>A0ABT9HAV0_9SPHN</name>
<organism evidence="4 5">
    <name type="scientific">Qipengyuania benthica</name>
    <dbReference type="NCBI Taxonomy" id="3067651"/>
    <lineage>
        <taxon>Bacteria</taxon>
        <taxon>Pseudomonadati</taxon>
        <taxon>Pseudomonadota</taxon>
        <taxon>Alphaproteobacteria</taxon>
        <taxon>Sphingomonadales</taxon>
        <taxon>Erythrobacteraceae</taxon>
        <taxon>Qipengyuania</taxon>
    </lineage>
</organism>
<keyword evidence="1 2" id="KW-0129">CBS domain</keyword>
<evidence type="ECO:0000313" key="4">
    <source>
        <dbReference type="EMBL" id="MDP4540433.1"/>
    </source>
</evidence>